<dbReference type="Proteomes" id="UP000248329">
    <property type="component" value="Unassembled WGS sequence"/>
</dbReference>
<comment type="caution">
    <text evidence="1">The sequence shown here is derived from an EMBL/GenBank/DDBJ whole genome shotgun (WGS) entry which is preliminary data.</text>
</comment>
<gene>
    <name evidence="1" type="ORF">C4B59_17090</name>
</gene>
<name>A0AC61KXT7_9EURY</name>
<proteinExistence type="predicted"/>
<organism evidence="1 2">
    <name type="scientific">Candidatus Methanogaster sp</name>
    <dbReference type="NCBI Taxonomy" id="3386292"/>
    <lineage>
        <taxon>Archaea</taxon>
        <taxon>Methanobacteriati</taxon>
        <taxon>Methanobacteriota</taxon>
        <taxon>Stenosarchaea group</taxon>
        <taxon>Methanomicrobia</taxon>
        <taxon>Methanosarcinales</taxon>
        <taxon>ANME-2 cluster</taxon>
        <taxon>Candidatus Methanogasteraceae</taxon>
        <taxon>Candidatus Methanogaster</taxon>
    </lineage>
</organism>
<sequence length="121" mass="14129">MAVFIDTGAFMAYRNKKDIYHSEADYLLRRALQREFGPIFTTDFVYDETLTLAMVRTGNKNVAKDISDVMLSPRIEMVMIDDTVLSKARELFFRLFDKWKGSIDRTPFHLPNKGSIHRTLF</sequence>
<protein>
    <submittedName>
        <fullName evidence="1">Uncharacterized protein</fullName>
    </submittedName>
</protein>
<accession>A0AC61KXT7</accession>
<evidence type="ECO:0000313" key="2">
    <source>
        <dbReference type="Proteomes" id="UP000248329"/>
    </source>
</evidence>
<evidence type="ECO:0000313" key="1">
    <source>
        <dbReference type="EMBL" id="PXF56306.1"/>
    </source>
</evidence>
<reference evidence="1" key="1">
    <citation type="submission" date="2018-01" db="EMBL/GenBank/DDBJ databases">
        <authorList>
            <person name="Krukenberg V."/>
        </authorList>
    </citation>
    <scope>NUCLEOTIDE SEQUENCE</scope>
    <source>
        <strain evidence="1">E20ANME2</strain>
    </source>
</reference>
<dbReference type="EMBL" id="PQXF01000110">
    <property type="protein sequence ID" value="PXF56306.1"/>
    <property type="molecule type" value="Genomic_DNA"/>
</dbReference>